<proteinExistence type="predicted"/>
<comment type="caution">
    <text evidence="1">The sequence shown here is derived from an EMBL/GenBank/DDBJ whole genome shotgun (WGS) entry which is preliminary data.</text>
</comment>
<evidence type="ECO:0000313" key="2">
    <source>
        <dbReference type="Proteomes" id="UP001152795"/>
    </source>
</evidence>
<reference evidence="1" key="1">
    <citation type="submission" date="2020-04" db="EMBL/GenBank/DDBJ databases">
        <authorList>
            <person name="Alioto T."/>
            <person name="Alioto T."/>
            <person name="Gomez Garrido J."/>
        </authorList>
    </citation>
    <scope>NUCLEOTIDE SEQUENCE</scope>
    <source>
        <strain evidence="1">A484AB</strain>
    </source>
</reference>
<dbReference type="EMBL" id="CACRXK020000143">
    <property type="protein sequence ID" value="CAB3978807.1"/>
    <property type="molecule type" value="Genomic_DNA"/>
</dbReference>
<gene>
    <name evidence="1" type="ORF">PACLA_8A020177</name>
</gene>
<dbReference type="PANTHER" id="PTHR17609">
    <property type="entry name" value="HMG DOMAIN-CONTAINING PROTEIN 3"/>
    <property type="match status" value="1"/>
</dbReference>
<dbReference type="OrthoDB" id="8948380at2759"/>
<protein>
    <submittedName>
        <fullName evidence="1">Uncharacterized protein</fullName>
    </submittedName>
</protein>
<dbReference type="PANTHER" id="PTHR17609:SF3">
    <property type="entry name" value="SAP DOMAIN-CONTAINING PROTEIN"/>
    <property type="match status" value="1"/>
</dbReference>
<organism evidence="1 2">
    <name type="scientific">Paramuricea clavata</name>
    <name type="common">Red gorgonian</name>
    <name type="synonym">Violescent sea-whip</name>
    <dbReference type="NCBI Taxonomy" id="317549"/>
    <lineage>
        <taxon>Eukaryota</taxon>
        <taxon>Metazoa</taxon>
        <taxon>Cnidaria</taxon>
        <taxon>Anthozoa</taxon>
        <taxon>Octocorallia</taxon>
        <taxon>Malacalcyonacea</taxon>
        <taxon>Plexauridae</taxon>
        <taxon>Paramuricea</taxon>
    </lineage>
</organism>
<evidence type="ECO:0000313" key="1">
    <source>
        <dbReference type="EMBL" id="CAB3978807.1"/>
    </source>
</evidence>
<accession>A0A6S7FML3</accession>
<dbReference type="AlphaFoldDB" id="A0A6S7FML3"/>
<sequence>MFWQQVNLGILYRGILRGTEKNPLEIKPTYSFWAPFIGSNCRRGRQLINSEFRKANHKEDLKSAGATSDNCSIEKLTDLFCEGKVPVIREMAKKFGRGWLGMTCLHCICYGLKWLLRHEGPRDHVDMIMNLASVPNVVVLDMANMMVAHARNRGYDVFQPFNGRVAECSQENIQKAMDGELEIDWPWFSNCAEQDRGWEEERLDGGQLLRNPSTGSSEHYCLFDQFHEANSTDPADCLRRISCVNQLAGKTNSETAEQLNNRRNCDNYFTTSLTAHNSVFVERLATHFNNEKENKHVIAIHNRQFGEHLTTNSKGQLVIGNIVEPPQIPPPSKRPRVESVETAPLCPSVGLNSTTIAAVVSSVTKQSMNPTISTDSSTNSSSCPTIQSSFPSLSPSTDAVHPSINVSAESVPFHNTTCELGTTTLPNEKELCENVRFLKVAGTCVSLWLLPERIDVSQSSTCLNITNASTITALFLGHIWLATRVNFPEDGTLHHSWFSSILYATKKGITLSNESEDGARTLAVEENKTYLCRSLLVDIVLHPAAIV</sequence>
<dbReference type="Proteomes" id="UP001152795">
    <property type="component" value="Unassembled WGS sequence"/>
</dbReference>
<name>A0A6S7FML3_PARCT</name>
<keyword evidence="2" id="KW-1185">Reference proteome</keyword>
<dbReference type="InterPro" id="IPR039598">
    <property type="entry name" value="HMGXB3"/>
</dbReference>